<evidence type="ECO:0000313" key="2">
    <source>
        <dbReference type="Proteomes" id="UP001058074"/>
    </source>
</evidence>
<sequence length="301" mass="35327">MRIKEVEEHIGITSKNIRFYEKEGLLLPNRNTENGYREYSEVDLEKLKKIKLLRKLGISIEDIRLLQVEQIEFSDVLNKQIDNFKSVINSLNEAANLCVDLQKESVSFKNIDSNLWLSKMNELERKGARFMDINNDEIIRFLPDKFKMQYYESIIKSGQIDSELLEQITSYFEEIYRKSVDTEKLLIDTLKNVDYDERNKLLDMVKENNVELYAKLSNSIFDFEGIVTVKKEVLKDILNRFDIQSIVKASMAASPQVNEYLQGIFTDIDFIEEKKILGSRRISEVLSIQDEIIKEINNRIK</sequence>
<reference evidence="1" key="1">
    <citation type="journal article" date="2025" name="Int. J. Syst. Evol. Microbiol.">
        <title>Inconstantimicrobium mannanitabidum sp. nov., a novel member of the family Clostridiaceae isolated from anoxic soil under the treatment of reductive soil disinfestation.</title>
        <authorList>
            <person name="Ueki A."/>
            <person name="Tonouchi A."/>
            <person name="Honma S."/>
            <person name="Kaku N."/>
            <person name="Ueki K."/>
        </authorList>
    </citation>
    <scope>NUCLEOTIDE SEQUENCE</scope>
    <source>
        <strain evidence="1">TW13</strain>
    </source>
</reference>
<dbReference type="EMBL" id="BROD01000001">
    <property type="protein sequence ID" value="GKX67931.1"/>
    <property type="molecule type" value="Genomic_DNA"/>
</dbReference>
<dbReference type="Proteomes" id="UP001058074">
    <property type="component" value="Unassembled WGS sequence"/>
</dbReference>
<name>A0ACB5RFR1_9CLOT</name>
<accession>A0ACB5RFR1</accession>
<evidence type="ECO:0000313" key="1">
    <source>
        <dbReference type="EMBL" id="GKX67931.1"/>
    </source>
</evidence>
<protein>
    <submittedName>
        <fullName evidence="1">MerR family transcriptional regulator</fullName>
    </submittedName>
</protein>
<gene>
    <name evidence="1" type="ORF">rsdtw13_31890</name>
</gene>
<proteinExistence type="predicted"/>
<organism evidence="1 2">
    <name type="scientific">Inconstantimicrobium mannanitabidum</name>
    <dbReference type="NCBI Taxonomy" id="1604901"/>
    <lineage>
        <taxon>Bacteria</taxon>
        <taxon>Bacillati</taxon>
        <taxon>Bacillota</taxon>
        <taxon>Clostridia</taxon>
        <taxon>Eubacteriales</taxon>
        <taxon>Clostridiaceae</taxon>
        <taxon>Inconstantimicrobium</taxon>
    </lineage>
</organism>
<keyword evidence="2" id="KW-1185">Reference proteome</keyword>
<comment type="caution">
    <text evidence="1">The sequence shown here is derived from an EMBL/GenBank/DDBJ whole genome shotgun (WGS) entry which is preliminary data.</text>
</comment>